<dbReference type="RefSeq" id="WP_106624915.1">
    <property type="nucleotide sequence ID" value="NZ_CP032819.1"/>
</dbReference>
<gene>
    <name evidence="1" type="ORF">D8S85_03635</name>
</gene>
<name>A0A3Q9IS35_9BACT</name>
<protein>
    <submittedName>
        <fullName evidence="1">Uncharacterized protein</fullName>
    </submittedName>
</protein>
<dbReference type="AlphaFoldDB" id="A0A3Q9IS35"/>
<dbReference type="EMBL" id="CP032819">
    <property type="protein sequence ID" value="AZS28731.1"/>
    <property type="molecule type" value="Genomic_DNA"/>
</dbReference>
<sequence length="398" mass="47667">MNTFKSIDELLRVLEREKVLLKEMFHKRTSSSFKYDYALELTEYKEERIKYLIDYGIIRDSGNFLEMEDVYLKFFEDVLQVNENINVSFVNDYLGSLNENIEYYLKEDNEQRKYNYQREVKRCLKNIAMITVRNVIDLKRNIDNTYKNEPSYQIKLSKLRNLDEKRKNIAMLINRSEDVIENQQPVFFRVAMDTQMRMVVNDVKYQLNDSYHNLIEIEKQIIHYLNLIAYQNRIFEKVRRLKYLRDQFLLEEKSDIRQVLSLRNPVWMESQTNYRIKLSIDYLRTSTTALELIKKVVARRKKQSKGPKNIAGAIPEEYLYGSSEIMDSVNLQEVYNAFTASSSHLFKFVMNYNYHKDLSVDCKILYFCQIASQYADNLNFTDVYETSYGVEYPVVYSK</sequence>
<accession>A0A3Q9IS35</accession>
<evidence type="ECO:0000313" key="1">
    <source>
        <dbReference type="EMBL" id="AZS28731.1"/>
    </source>
</evidence>
<keyword evidence="2" id="KW-1185">Reference proteome</keyword>
<proteinExistence type="predicted"/>
<dbReference type="KEGG" id="buy:D8S85_03635"/>
<dbReference type="OrthoDB" id="9808975at2"/>
<dbReference type="Proteomes" id="UP000270673">
    <property type="component" value="Chromosome"/>
</dbReference>
<reference evidence="1 2" key="1">
    <citation type="submission" date="2018-10" db="EMBL/GenBank/DDBJ databases">
        <title>Butyricimonas faecalis sp. nov., isolated from human faeces and emended description of the genus Butyricimonas.</title>
        <authorList>
            <person name="Le Roy T."/>
            <person name="Van der Smissen P."/>
            <person name="Paquot A."/>
            <person name="Delzenne N."/>
            <person name="Muccioli G."/>
            <person name="Collet J.-F."/>
            <person name="Cani P.D."/>
        </authorList>
    </citation>
    <scope>NUCLEOTIDE SEQUENCE [LARGE SCALE GENOMIC DNA]</scope>
    <source>
        <strain evidence="1 2">H184</strain>
    </source>
</reference>
<evidence type="ECO:0000313" key="2">
    <source>
        <dbReference type="Proteomes" id="UP000270673"/>
    </source>
</evidence>
<organism evidence="1 2">
    <name type="scientific">Butyricimonas faecalis</name>
    <dbReference type="NCBI Taxonomy" id="2093856"/>
    <lineage>
        <taxon>Bacteria</taxon>
        <taxon>Pseudomonadati</taxon>
        <taxon>Bacteroidota</taxon>
        <taxon>Bacteroidia</taxon>
        <taxon>Bacteroidales</taxon>
        <taxon>Odoribacteraceae</taxon>
        <taxon>Butyricimonas</taxon>
    </lineage>
</organism>